<dbReference type="SUPFAM" id="SSF55729">
    <property type="entry name" value="Acyl-CoA N-acyltransferases (Nat)"/>
    <property type="match status" value="2"/>
</dbReference>
<dbReference type="InterPro" id="IPR051531">
    <property type="entry name" value="N-acetyltransferase"/>
</dbReference>
<evidence type="ECO:0000313" key="2">
    <source>
        <dbReference type="EMBL" id="MBB3159308.1"/>
    </source>
</evidence>
<name>A0A7W5GH81_9MICO</name>
<dbReference type="Gene3D" id="3.40.630.30">
    <property type="match status" value="2"/>
</dbReference>
<dbReference type="PROSITE" id="PS51186">
    <property type="entry name" value="GNAT"/>
    <property type="match status" value="2"/>
</dbReference>
<dbReference type="RefSeq" id="WP_246383611.1">
    <property type="nucleotide sequence ID" value="NZ_JACHXY010000003.1"/>
</dbReference>
<dbReference type="Proteomes" id="UP000543579">
    <property type="component" value="Unassembled WGS sequence"/>
</dbReference>
<evidence type="ECO:0000259" key="1">
    <source>
        <dbReference type="PROSITE" id="PS51186"/>
    </source>
</evidence>
<evidence type="ECO:0000313" key="3">
    <source>
        <dbReference type="Proteomes" id="UP000543579"/>
    </source>
</evidence>
<dbReference type="InterPro" id="IPR000182">
    <property type="entry name" value="GNAT_dom"/>
</dbReference>
<dbReference type="Pfam" id="PF13302">
    <property type="entry name" value="Acetyltransf_3"/>
    <property type="match status" value="1"/>
</dbReference>
<dbReference type="PANTHER" id="PTHR43792">
    <property type="entry name" value="GNAT FAMILY, PUTATIVE (AFU_ORTHOLOGUE AFUA_3G00765)-RELATED-RELATED"/>
    <property type="match status" value="1"/>
</dbReference>
<dbReference type="Pfam" id="PF13673">
    <property type="entry name" value="Acetyltransf_10"/>
    <property type="match status" value="1"/>
</dbReference>
<proteinExistence type="predicted"/>
<dbReference type="PANTHER" id="PTHR43792:SF1">
    <property type="entry name" value="N-ACETYLTRANSFERASE DOMAIN-CONTAINING PROTEIN"/>
    <property type="match status" value="1"/>
</dbReference>
<dbReference type="EMBL" id="JACHXY010000003">
    <property type="protein sequence ID" value="MBB3159308.1"/>
    <property type="molecule type" value="Genomic_DNA"/>
</dbReference>
<gene>
    <name evidence="2" type="ORF">FHS07_003026</name>
</gene>
<comment type="caution">
    <text evidence="2">The sequence shown here is derived from an EMBL/GenBank/DDBJ whole genome shotgun (WGS) entry which is preliminary data.</text>
</comment>
<dbReference type="InterPro" id="IPR016181">
    <property type="entry name" value="Acyl_CoA_acyltransferase"/>
</dbReference>
<sequence length="329" mass="35998">MAVTLHRAPVAAIDPLTLYRLLWLRVTVFVVEQEAAYPEIDGRDIESGAELMWAVEGDDVLATLRILREAQNTRIGRVATAPDARGRGIAADLMRAAVEVLDAEAPGIPILLDAQAHLAGWYGRFGFVVSGPPFAEDGIPHVPMRRTRLVTERLVLREWTRDDADRAFLFDMYRRPEVRRYLGDGRVMVDAAEVDTLLDRWAGLADGVLGVRAVATPGGRLLGSVLLKRIPWSAGVSEGRPDDVEIGWHFHPDARGEGHATEAAAALIAIARDHGIRRIVAVTNPANAASGAVAERIGLRPAGETRDYYDTTCALYVSRDDDEVSIERT</sequence>
<dbReference type="AlphaFoldDB" id="A0A7W5GH81"/>
<organism evidence="2 3">
    <name type="scientific">Microbacterium proteolyticum</name>
    <dbReference type="NCBI Taxonomy" id="1572644"/>
    <lineage>
        <taxon>Bacteria</taxon>
        <taxon>Bacillati</taxon>
        <taxon>Actinomycetota</taxon>
        <taxon>Actinomycetes</taxon>
        <taxon>Micrococcales</taxon>
        <taxon>Microbacteriaceae</taxon>
        <taxon>Microbacterium</taxon>
    </lineage>
</organism>
<feature type="domain" description="N-acetyltransferase" evidence="1">
    <location>
        <begin position="8"/>
        <end position="149"/>
    </location>
</feature>
<accession>A0A7W5GH81</accession>
<protein>
    <submittedName>
        <fullName evidence="2">Putative GNAT family N-acyltransferase</fullName>
    </submittedName>
</protein>
<keyword evidence="2" id="KW-0808">Transferase</keyword>
<dbReference type="GO" id="GO:0016747">
    <property type="term" value="F:acyltransferase activity, transferring groups other than amino-acyl groups"/>
    <property type="evidence" value="ECO:0007669"/>
    <property type="project" value="InterPro"/>
</dbReference>
<feature type="domain" description="N-acetyltransferase" evidence="1">
    <location>
        <begin position="154"/>
        <end position="322"/>
    </location>
</feature>
<keyword evidence="2" id="KW-0012">Acyltransferase</keyword>
<dbReference type="CDD" id="cd04301">
    <property type="entry name" value="NAT_SF"/>
    <property type="match status" value="1"/>
</dbReference>
<reference evidence="2 3" key="1">
    <citation type="submission" date="2020-08" db="EMBL/GenBank/DDBJ databases">
        <title>Genomic Encyclopedia of Type Strains, Phase III (KMG-III): the genomes of soil and plant-associated and newly described type strains.</title>
        <authorList>
            <person name="Whitman W."/>
        </authorList>
    </citation>
    <scope>NUCLEOTIDE SEQUENCE [LARGE SCALE GENOMIC DNA]</scope>
    <source>
        <strain evidence="2 3">CECT 8356</strain>
    </source>
</reference>